<organism evidence="2 3">
    <name type="scientific">Staphylococcus argensis</name>
    <dbReference type="NCBI Taxonomy" id="1607738"/>
    <lineage>
        <taxon>Bacteria</taxon>
        <taxon>Bacillati</taxon>
        <taxon>Bacillota</taxon>
        <taxon>Bacilli</taxon>
        <taxon>Bacillales</taxon>
        <taxon>Staphylococcaceae</taxon>
        <taxon>Staphylococcus</taxon>
    </lineage>
</organism>
<dbReference type="PANTHER" id="PTHR43680">
    <property type="entry name" value="NITRATE REDUCTASE MOLYBDENUM COFACTOR ASSEMBLY CHAPERONE"/>
    <property type="match status" value="1"/>
</dbReference>
<dbReference type="OrthoDB" id="5296272at2"/>
<comment type="caution">
    <text evidence="2">The sequence shown here is derived from an EMBL/GenBank/DDBJ whole genome shotgun (WGS) entry which is preliminary data.</text>
</comment>
<protein>
    <submittedName>
        <fullName evidence="2">Nitrate reductase molybdenum cofactor assembly chaperone</fullName>
    </submittedName>
</protein>
<dbReference type="GO" id="GO:0051082">
    <property type="term" value="F:unfolded protein binding"/>
    <property type="evidence" value="ECO:0007669"/>
    <property type="project" value="InterPro"/>
</dbReference>
<dbReference type="EMBL" id="PPPX01000011">
    <property type="protein sequence ID" value="POA08924.1"/>
    <property type="molecule type" value="Genomic_DNA"/>
</dbReference>
<proteinExistence type="predicted"/>
<dbReference type="InterPro" id="IPR036411">
    <property type="entry name" value="TorD-like_sf"/>
</dbReference>
<name>A0A2K4FC45_9STAP</name>
<dbReference type="InterPro" id="IPR003765">
    <property type="entry name" value="NO3_reductase_chaperone_NarJ"/>
</dbReference>
<dbReference type="AlphaFoldDB" id="A0A2K4FC45"/>
<dbReference type="GO" id="GO:0016530">
    <property type="term" value="F:metallochaperone activity"/>
    <property type="evidence" value="ECO:0007669"/>
    <property type="project" value="TreeGrafter"/>
</dbReference>
<dbReference type="InterPro" id="IPR020945">
    <property type="entry name" value="DMSO/NO3_reduct_chaperone"/>
</dbReference>
<reference evidence="2 3" key="1">
    <citation type="submission" date="2017-08" db="EMBL/GenBank/DDBJ databases">
        <title>Draft genome sequences of 64 type strains of genus Staph aureus.</title>
        <authorList>
            <person name="Cole K."/>
            <person name="Golubchik T."/>
            <person name="Russell J."/>
            <person name="Foster D."/>
            <person name="Llewelyn M."/>
            <person name="Wilson D."/>
            <person name="Crook D."/>
            <person name="Paul J."/>
        </authorList>
    </citation>
    <scope>NUCLEOTIDE SEQUENCE [LARGE SCALE GENOMIC DNA]</scope>
    <source>
        <strain evidence="2 3">DSM 29875</strain>
    </source>
</reference>
<evidence type="ECO:0000256" key="1">
    <source>
        <dbReference type="ARBA" id="ARBA00023063"/>
    </source>
</evidence>
<gene>
    <name evidence="2" type="primary">narJ</name>
    <name evidence="2" type="ORF">CD039_08020</name>
</gene>
<evidence type="ECO:0000313" key="3">
    <source>
        <dbReference type="Proteomes" id="UP000242712"/>
    </source>
</evidence>
<dbReference type="RefSeq" id="WP_002471446.1">
    <property type="nucleotide sequence ID" value="NZ_CBCRVO010000002.1"/>
</dbReference>
<dbReference type="GeneID" id="98298294"/>
<sequence length="188" mass="22253">MINIPNFVRYQETIGYLAKQLEFPEKLTLHPKTFKDVVDEDNLAYPDLVKFREEVHQLTLLEFKQLYSDTFDFNKKAPLYMTYNKFDTQKERGQMLAKLKVLYEMFGLQMEANELSDYLPLMLEFLYLASWNEDERALGNIEFVIMVIEDGSYAMLQQLRSEDNPYQYVVQALREVLKSCLQPTTEVV</sequence>
<evidence type="ECO:0000313" key="2">
    <source>
        <dbReference type="EMBL" id="POA08924.1"/>
    </source>
</evidence>
<dbReference type="GO" id="GO:0051131">
    <property type="term" value="P:chaperone-mediated protein complex assembly"/>
    <property type="evidence" value="ECO:0007669"/>
    <property type="project" value="InterPro"/>
</dbReference>
<dbReference type="PANTHER" id="PTHR43680:SF2">
    <property type="entry name" value="NITRATE REDUCTASE MOLYBDENUM COFACTOR ASSEMBLY CHAPERONE NARJ"/>
    <property type="match status" value="1"/>
</dbReference>
<keyword evidence="3" id="KW-1185">Reference proteome</keyword>
<dbReference type="SUPFAM" id="SSF89155">
    <property type="entry name" value="TorD-like"/>
    <property type="match status" value="1"/>
</dbReference>
<accession>A0A2K4FC45</accession>
<keyword evidence="1" id="KW-0534">Nitrate assimilation</keyword>
<dbReference type="Proteomes" id="UP000242712">
    <property type="component" value="Unassembled WGS sequence"/>
</dbReference>
<dbReference type="NCBIfam" id="TIGR00684">
    <property type="entry name" value="narJ"/>
    <property type="match status" value="1"/>
</dbReference>
<dbReference type="Gene3D" id="1.10.3480.10">
    <property type="entry name" value="TorD-like"/>
    <property type="match status" value="1"/>
</dbReference>
<dbReference type="GO" id="GO:0042128">
    <property type="term" value="P:nitrate assimilation"/>
    <property type="evidence" value="ECO:0007669"/>
    <property type="project" value="UniProtKB-KW"/>
</dbReference>
<dbReference type="Pfam" id="PF02613">
    <property type="entry name" value="Nitrate_red_del"/>
    <property type="match status" value="1"/>
</dbReference>